<protein>
    <submittedName>
        <fullName evidence="3">YbbR domain-containing protein</fullName>
    </submittedName>
</protein>
<dbReference type="OrthoDB" id="356399at2"/>
<dbReference type="AlphaFoldDB" id="A0A1T4K964"/>
<keyword evidence="4" id="KW-1185">Reference proteome</keyword>
<evidence type="ECO:0000313" key="3">
    <source>
        <dbReference type="EMBL" id="SJZ38988.1"/>
    </source>
</evidence>
<reference evidence="3 4" key="1">
    <citation type="submission" date="2017-02" db="EMBL/GenBank/DDBJ databases">
        <authorList>
            <person name="Peterson S.W."/>
        </authorList>
    </citation>
    <scope>NUCLEOTIDE SEQUENCE [LARGE SCALE GENOMIC DNA]</scope>
    <source>
        <strain evidence="3 4">ATCC BAA-908</strain>
    </source>
</reference>
<proteinExistence type="predicted"/>
<feature type="compositionally biased region" description="Acidic residues" evidence="1">
    <location>
        <begin position="318"/>
        <end position="334"/>
    </location>
</feature>
<dbReference type="RefSeq" id="WP_078932975.1">
    <property type="nucleotide sequence ID" value="NZ_FUWG01000007.1"/>
</dbReference>
<sequence>MNIKKLIEKISDNWAAKIICFALAIFIYIFHQVALLDKKTFSVPLKVESEGLLTPSSQIPPYVKVSVRTKSDSISAVSSAGIKAYLYLEEYTEPGIYSVPVSLKLSSDLMLVEPLEISVKPEILRVELDEKIQKYIPVEPSVSGEVEKGYKISAMEVVPSTVKVVGPSRIVNKMKRVYTAKVNVKGAATGFMQEVSLDDVNHLVKPLPESAFKVTVVVEPEQGEMKFENVMPSIVNLNPLFLVENTVPAVTFTVGGTVPVLDKIKPDDVSVCIDCISVEAPGVYELPVVYSVQPPLSVTEKSLETVSVTVIEASVMQEETEAEEDGSSEAEAEGEGVKEMEDAAAELHEERR</sequence>
<evidence type="ECO:0000256" key="2">
    <source>
        <dbReference type="SAM" id="Phobius"/>
    </source>
</evidence>
<feature type="compositionally biased region" description="Basic and acidic residues" evidence="1">
    <location>
        <begin position="335"/>
        <end position="352"/>
    </location>
</feature>
<keyword evidence="2" id="KW-0472">Membrane</keyword>
<name>A0A1T4K964_TREPO</name>
<dbReference type="Gene3D" id="2.170.120.40">
    <property type="entry name" value="YbbR-like domain"/>
    <property type="match status" value="1"/>
</dbReference>
<dbReference type="InterPro" id="IPR053154">
    <property type="entry name" value="c-di-AMP_regulator"/>
</dbReference>
<keyword evidence="2" id="KW-1133">Transmembrane helix</keyword>
<keyword evidence="2" id="KW-0812">Transmembrane</keyword>
<dbReference type="Pfam" id="PF07949">
    <property type="entry name" value="YbbR"/>
    <property type="match status" value="1"/>
</dbReference>
<dbReference type="EMBL" id="FUWG01000007">
    <property type="protein sequence ID" value="SJZ38988.1"/>
    <property type="molecule type" value="Genomic_DNA"/>
</dbReference>
<dbReference type="PANTHER" id="PTHR37804">
    <property type="entry name" value="CDAA REGULATORY PROTEIN CDAR"/>
    <property type="match status" value="1"/>
</dbReference>
<dbReference type="Gene3D" id="2.170.120.30">
    <property type="match status" value="2"/>
</dbReference>
<accession>A0A1T4K964</accession>
<feature type="region of interest" description="Disordered" evidence="1">
    <location>
        <begin position="315"/>
        <end position="352"/>
    </location>
</feature>
<evidence type="ECO:0000313" key="4">
    <source>
        <dbReference type="Proteomes" id="UP000190423"/>
    </source>
</evidence>
<evidence type="ECO:0000256" key="1">
    <source>
        <dbReference type="SAM" id="MobiDB-lite"/>
    </source>
</evidence>
<dbReference type="Proteomes" id="UP000190423">
    <property type="component" value="Unassembled WGS sequence"/>
</dbReference>
<feature type="transmembrane region" description="Helical" evidence="2">
    <location>
        <begin position="14"/>
        <end position="36"/>
    </location>
</feature>
<dbReference type="STRING" id="261392.SAMN02745149_01055"/>
<dbReference type="InterPro" id="IPR012505">
    <property type="entry name" value="YbbR"/>
</dbReference>
<gene>
    <name evidence="3" type="ORF">SAMN02745149_01055</name>
</gene>
<dbReference type="GeneID" id="78316354"/>
<organism evidence="3 4">
    <name type="scientific">Treponema porcinum</name>
    <dbReference type="NCBI Taxonomy" id="261392"/>
    <lineage>
        <taxon>Bacteria</taxon>
        <taxon>Pseudomonadati</taxon>
        <taxon>Spirochaetota</taxon>
        <taxon>Spirochaetia</taxon>
        <taxon>Spirochaetales</taxon>
        <taxon>Treponemataceae</taxon>
        <taxon>Treponema</taxon>
    </lineage>
</organism>
<dbReference type="PANTHER" id="PTHR37804:SF1">
    <property type="entry name" value="CDAA REGULATORY PROTEIN CDAR"/>
    <property type="match status" value="1"/>
</dbReference>